<feature type="compositionally biased region" description="Low complexity" evidence="1">
    <location>
        <begin position="287"/>
        <end position="298"/>
    </location>
</feature>
<name>A0A6A6JBX6_WESOR</name>
<feature type="compositionally biased region" description="Acidic residues" evidence="1">
    <location>
        <begin position="307"/>
        <end position="327"/>
    </location>
</feature>
<feature type="compositionally biased region" description="Acidic residues" evidence="1">
    <location>
        <begin position="335"/>
        <end position="344"/>
    </location>
</feature>
<evidence type="ECO:0000313" key="3">
    <source>
        <dbReference type="EMBL" id="KAF2273136.1"/>
    </source>
</evidence>
<feature type="compositionally biased region" description="Basic residues" evidence="1">
    <location>
        <begin position="135"/>
        <end position="147"/>
    </location>
</feature>
<feature type="domain" description="DUF4211" evidence="2">
    <location>
        <begin position="371"/>
        <end position="509"/>
    </location>
</feature>
<evidence type="ECO:0000256" key="1">
    <source>
        <dbReference type="SAM" id="MobiDB-lite"/>
    </source>
</evidence>
<feature type="compositionally biased region" description="Acidic residues" evidence="1">
    <location>
        <begin position="210"/>
        <end position="219"/>
    </location>
</feature>
<dbReference type="AlphaFoldDB" id="A0A6A6JBX6"/>
<feature type="compositionally biased region" description="Acidic residues" evidence="1">
    <location>
        <begin position="363"/>
        <end position="374"/>
    </location>
</feature>
<dbReference type="GO" id="GO:0005634">
    <property type="term" value="C:nucleus"/>
    <property type="evidence" value="ECO:0007669"/>
    <property type="project" value="TreeGrafter"/>
</dbReference>
<dbReference type="Proteomes" id="UP000800097">
    <property type="component" value="Unassembled WGS sequence"/>
</dbReference>
<feature type="compositionally biased region" description="Basic residues" evidence="1">
    <location>
        <begin position="1"/>
        <end position="14"/>
    </location>
</feature>
<feature type="compositionally biased region" description="Basic and acidic residues" evidence="1">
    <location>
        <begin position="238"/>
        <end position="249"/>
    </location>
</feature>
<feature type="region of interest" description="Disordered" evidence="1">
    <location>
        <begin position="1"/>
        <end position="374"/>
    </location>
</feature>
<keyword evidence="4" id="KW-1185">Reference proteome</keyword>
<feature type="compositionally biased region" description="Basic residues" evidence="1">
    <location>
        <begin position="195"/>
        <end position="204"/>
    </location>
</feature>
<dbReference type="PANTHER" id="PTHR14689:SF0">
    <property type="entry name" value="COILED-COIL DOMAIN-CONTAINING PROTEIN 82"/>
    <property type="match status" value="1"/>
</dbReference>
<dbReference type="EMBL" id="ML986513">
    <property type="protein sequence ID" value="KAF2273136.1"/>
    <property type="molecule type" value="Genomic_DNA"/>
</dbReference>
<protein>
    <recommendedName>
        <fullName evidence="2">DUF4211 domain-containing protein</fullName>
    </recommendedName>
</protein>
<dbReference type="Pfam" id="PF13926">
    <property type="entry name" value="DUF4211"/>
    <property type="match status" value="1"/>
</dbReference>
<feature type="compositionally biased region" description="Basic and acidic residues" evidence="1">
    <location>
        <begin position="540"/>
        <end position="551"/>
    </location>
</feature>
<dbReference type="PANTHER" id="PTHR14689">
    <property type="entry name" value="PHORBOL-ESTER_DAG-TYPE DOMAIN-CONTAINING PROTEIN"/>
    <property type="match status" value="1"/>
</dbReference>
<feature type="compositionally biased region" description="Low complexity" evidence="1">
    <location>
        <begin position="521"/>
        <end position="533"/>
    </location>
</feature>
<dbReference type="GeneID" id="54552257"/>
<feature type="compositionally biased region" description="Low complexity" evidence="1">
    <location>
        <begin position="18"/>
        <end position="36"/>
    </location>
</feature>
<evidence type="ECO:0000313" key="4">
    <source>
        <dbReference type="Proteomes" id="UP000800097"/>
    </source>
</evidence>
<sequence length="654" mass="73198">MGPKRTSARSKRERQTKLAFSPLPASSPAAVNLSPSVRNRAAAVGVDSSPSRPTKKRKVVQHNDDSDSDIGLLMPNKSFSTNFFSPAKKDLDRGMRLGLPVHSQRNGMFGSEDSEEGDSISDNSSSEEERPPVKQGKRKAQKKRKRPSGNNNPSEEEPETDGAKQRRPPAAVSAIKQESEEPEESEDAVYPTSTRRLRVRRPTVNKKQELDDEEGEEQGDSERDGTAPAEDDEGASSDNERRELEEELKFLQSSPPSSRDVARGKSRPLSARQKALEALKRRRAKVGGSSAPSSSATPGRRRAIVESDSDLEVIEENEDEGQSEDSADGATHSNDEEEEIEEEESGQKPTACHKKSTARDIFEENDEDAGFIVDDSDEPIGEPADGASMPLEFTSLALAKPRELFKYAVEWMVHKKINPGFSSTDEIYTLAFRKLDDEVKGLAQSKFSSSAWTIDFTRALRARPEIHIDEISRLQRSTMDAHCEACNRKSHPATWTIMFTGNPYNKDTLEPLSEDSDSSSESDSSISGTSSSEQLNGEKPTYDEQGERIPPESKVFTVGSTCKANAEMAHILHHWRYHLNFWVVEYLERKGYCTPEELVKRDKLSTRKRTKQANRIVDRMEKEKEISRLHKKYKEQVNHALQAKNDFSSGWGRR</sequence>
<dbReference type="RefSeq" id="XP_033650675.1">
    <property type="nucleotide sequence ID" value="XM_033799082.1"/>
</dbReference>
<accession>A0A6A6JBX6</accession>
<dbReference type="InterPro" id="IPR025451">
    <property type="entry name" value="DUF4211"/>
</dbReference>
<gene>
    <name evidence="3" type="ORF">EI97DRAFT_436379</name>
</gene>
<dbReference type="OrthoDB" id="21499at2759"/>
<reference evidence="3" key="1">
    <citation type="journal article" date="2020" name="Stud. Mycol.">
        <title>101 Dothideomycetes genomes: a test case for predicting lifestyles and emergence of pathogens.</title>
        <authorList>
            <person name="Haridas S."/>
            <person name="Albert R."/>
            <person name="Binder M."/>
            <person name="Bloem J."/>
            <person name="Labutti K."/>
            <person name="Salamov A."/>
            <person name="Andreopoulos B."/>
            <person name="Baker S."/>
            <person name="Barry K."/>
            <person name="Bills G."/>
            <person name="Bluhm B."/>
            <person name="Cannon C."/>
            <person name="Castanera R."/>
            <person name="Culley D."/>
            <person name="Daum C."/>
            <person name="Ezra D."/>
            <person name="Gonzalez J."/>
            <person name="Henrissat B."/>
            <person name="Kuo A."/>
            <person name="Liang C."/>
            <person name="Lipzen A."/>
            <person name="Lutzoni F."/>
            <person name="Magnuson J."/>
            <person name="Mondo S."/>
            <person name="Nolan M."/>
            <person name="Ohm R."/>
            <person name="Pangilinan J."/>
            <person name="Park H.-J."/>
            <person name="Ramirez L."/>
            <person name="Alfaro M."/>
            <person name="Sun H."/>
            <person name="Tritt A."/>
            <person name="Yoshinaga Y."/>
            <person name="Zwiers L.-H."/>
            <person name="Turgeon B."/>
            <person name="Goodwin S."/>
            <person name="Spatafora J."/>
            <person name="Crous P."/>
            <person name="Grigoriev I."/>
        </authorList>
    </citation>
    <scope>NUCLEOTIDE SEQUENCE</scope>
    <source>
        <strain evidence="3">CBS 379.55</strain>
    </source>
</reference>
<evidence type="ECO:0000259" key="2">
    <source>
        <dbReference type="Pfam" id="PF13926"/>
    </source>
</evidence>
<feature type="region of interest" description="Disordered" evidence="1">
    <location>
        <begin position="508"/>
        <end position="551"/>
    </location>
</feature>
<proteinExistence type="predicted"/>
<organism evidence="3 4">
    <name type="scientific">Westerdykella ornata</name>
    <dbReference type="NCBI Taxonomy" id="318751"/>
    <lineage>
        <taxon>Eukaryota</taxon>
        <taxon>Fungi</taxon>
        <taxon>Dikarya</taxon>
        <taxon>Ascomycota</taxon>
        <taxon>Pezizomycotina</taxon>
        <taxon>Dothideomycetes</taxon>
        <taxon>Pleosporomycetidae</taxon>
        <taxon>Pleosporales</taxon>
        <taxon>Sporormiaceae</taxon>
        <taxon>Westerdykella</taxon>
    </lineage>
</organism>